<dbReference type="AlphaFoldDB" id="A0A0S4L397"/>
<keyword evidence="2" id="KW-1185">Reference proteome</keyword>
<evidence type="ECO:0000313" key="2">
    <source>
        <dbReference type="Proteomes" id="UP000198736"/>
    </source>
</evidence>
<name>A0A0S4L397_9BACT</name>
<protein>
    <submittedName>
        <fullName evidence="1">Uncharacterized protein</fullName>
    </submittedName>
</protein>
<proteinExistence type="predicted"/>
<dbReference type="OrthoDB" id="9796337at2"/>
<accession>A0A0S4L397</accession>
<evidence type="ECO:0000313" key="1">
    <source>
        <dbReference type="EMBL" id="CUS31695.1"/>
    </source>
</evidence>
<reference evidence="2" key="1">
    <citation type="submission" date="2015-10" db="EMBL/GenBank/DDBJ databases">
        <authorList>
            <person name="Luecker S."/>
            <person name="Luecker S."/>
        </authorList>
    </citation>
    <scope>NUCLEOTIDE SEQUENCE [LARGE SCALE GENOMIC DNA]</scope>
</reference>
<dbReference type="Proteomes" id="UP000198736">
    <property type="component" value="Unassembled WGS sequence"/>
</dbReference>
<gene>
    <name evidence="1" type="ORF">COMA2_10241</name>
</gene>
<dbReference type="RefSeq" id="WP_090893886.1">
    <property type="nucleotide sequence ID" value="NZ_CZPZ01000001.1"/>
</dbReference>
<dbReference type="EMBL" id="CZPZ01000001">
    <property type="protein sequence ID" value="CUS31695.1"/>
    <property type="molecule type" value="Genomic_DNA"/>
</dbReference>
<organism evidence="1 2">
    <name type="scientific">Candidatus Nitrospira nitrificans</name>
    <dbReference type="NCBI Taxonomy" id="1742973"/>
    <lineage>
        <taxon>Bacteria</taxon>
        <taxon>Pseudomonadati</taxon>
        <taxon>Nitrospirota</taxon>
        <taxon>Nitrospiria</taxon>
        <taxon>Nitrospirales</taxon>
        <taxon>Nitrospiraceae</taxon>
        <taxon>Nitrospira</taxon>
    </lineage>
</organism>
<dbReference type="STRING" id="1742973.COMA2_10241"/>
<sequence length="113" mass="12921">MRRRLFPYGLPLLLLLLLRTVIPISACAEDRSFYSPVIYIDKEQNQILISTSASVFYIEVPEAAKPHIEKLPLSGLVDFVVEMRGEDKRPLIKTWKVKSGESACMYFNGKECK</sequence>